<evidence type="ECO:0000256" key="2">
    <source>
        <dbReference type="ARBA" id="ARBA00022801"/>
    </source>
</evidence>
<evidence type="ECO:0000313" key="8">
    <source>
        <dbReference type="EMBL" id="XIA18911.1"/>
    </source>
</evidence>
<evidence type="ECO:0000256" key="6">
    <source>
        <dbReference type="SAM" id="SignalP"/>
    </source>
</evidence>
<dbReference type="EMBL" id="CP170721">
    <property type="protein sequence ID" value="XIA18911.1"/>
    <property type="molecule type" value="Genomic_DNA"/>
</dbReference>
<dbReference type="Pfam" id="PF23915">
    <property type="entry name" value="SusG_C"/>
    <property type="match status" value="1"/>
</dbReference>
<dbReference type="Gene3D" id="2.60.40.1180">
    <property type="entry name" value="Golgi alpha-mannosidase II"/>
    <property type="match status" value="1"/>
</dbReference>
<dbReference type="InterPro" id="IPR017853">
    <property type="entry name" value="GH"/>
</dbReference>
<feature type="signal peptide" evidence="6">
    <location>
        <begin position="1"/>
        <end position="22"/>
    </location>
</feature>
<keyword evidence="5" id="KW-0119">Carbohydrate metabolism</keyword>
<dbReference type="PANTHER" id="PTHR10357:SF179">
    <property type="entry name" value="NEUTRAL AND BASIC AMINO ACID TRANSPORT PROTEIN RBAT"/>
    <property type="match status" value="1"/>
</dbReference>
<dbReference type="GO" id="GO:0043169">
    <property type="term" value="F:cation binding"/>
    <property type="evidence" value="ECO:0007669"/>
    <property type="project" value="InterPro"/>
</dbReference>
<evidence type="ECO:0000256" key="4">
    <source>
        <dbReference type="RuleBase" id="RU003615"/>
    </source>
</evidence>
<dbReference type="GO" id="GO:0009313">
    <property type="term" value="P:oligosaccharide catabolic process"/>
    <property type="evidence" value="ECO:0007669"/>
    <property type="project" value="TreeGrafter"/>
</dbReference>
<dbReference type="SUPFAM" id="SSF51011">
    <property type="entry name" value="Glycosyl hydrolase domain"/>
    <property type="match status" value="1"/>
</dbReference>
<dbReference type="InterPro" id="IPR006047">
    <property type="entry name" value="GH13_cat_dom"/>
</dbReference>
<dbReference type="EC" id="3.2.1.1" evidence="5"/>
<dbReference type="PRINTS" id="PR00110">
    <property type="entry name" value="ALPHAAMYLASE"/>
</dbReference>
<dbReference type="SMART" id="SM00642">
    <property type="entry name" value="Aamy"/>
    <property type="match status" value="1"/>
</dbReference>
<keyword evidence="3 5" id="KW-0326">Glycosidase</keyword>
<feature type="chain" id="PRO_5044500759" description="Alpha-amylase" evidence="6">
    <location>
        <begin position="23"/>
        <end position="526"/>
    </location>
</feature>
<keyword evidence="6" id="KW-0732">Signal</keyword>
<dbReference type="RefSeq" id="WP_395119901.1">
    <property type="nucleotide sequence ID" value="NZ_CP170721.1"/>
</dbReference>
<comment type="catalytic activity">
    <reaction evidence="5">
        <text>Endohydrolysis of (1-&gt;4)-alpha-D-glucosidic linkages in polysaccharides containing three or more (1-&gt;4)-alpha-linked D-glucose units.</text>
        <dbReference type="EC" id="3.2.1.1"/>
    </reaction>
</comment>
<name>A0AB74UW92_9GAMM</name>
<dbReference type="InterPro" id="IPR056300">
    <property type="entry name" value="SusG-like_C"/>
</dbReference>
<gene>
    <name evidence="8" type="ORF">ACFYG5_01860</name>
</gene>
<evidence type="ECO:0000256" key="3">
    <source>
        <dbReference type="ARBA" id="ARBA00023295"/>
    </source>
</evidence>
<dbReference type="AlphaFoldDB" id="A0AB74UW92"/>
<dbReference type="InterPro" id="IPR006046">
    <property type="entry name" value="Alpha_amylase"/>
</dbReference>
<proteinExistence type="inferred from homology"/>
<dbReference type="Gene3D" id="3.90.400.10">
    <property type="entry name" value="Oligo-1,6-glucosidase, Domain 2"/>
    <property type="match status" value="1"/>
</dbReference>
<evidence type="ECO:0000259" key="7">
    <source>
        <dbReference type="SMART" id="SM00642"/>
    </source>
</evidence>
<dbReference type="GO" id="GO:0004556">
    <property type="term" value="F:alpha-amylase activity"/>
    <property type="evidence" value="ECO:0007669"/>
    <property type="project" value="UniProtKB-UniRule"/>
</dbReference>
<dbReference type="CDD" id="cd11316">
    <property type="entry name" value="AmyAc_bac2_AmyA"/>
    <property type="match status" value="1"/>
</dbReference>
<organism evidence="8">
    <name type="scientific">Rhodanobacter sp. FW102-FHT14D07</name>
    <dbReference type="NCBI Taxonomy" id="3351462"/>
    <lineage>
        <taxon>Bacteria</taxon>
        <taxon>Pseudomonadati</taxon>
        <taxon>Pseudomonadota</taxon>
        <taxon>Gammaproteobacteria</taxon>
        <taxon>Lysobacterales</taxon>
        <taxon>Rhodanobacteraceae</taxon>
        <taxon>Rhodanobacter</taxon>
    </lineage>
</organism>
<reference evidence="8" key="1">
    <citation type="submission" date="2024-10" db="EMBL/GenBank/DDBJ databases">
        <authorList>
            <person name="Lesea H.P."/>
            <person name="Kuehl J.V."/>
            <person name="Chandonia J.-M."/>
        </authorList>
    </citation>
    <scope>NUCLEOTIDE SEQUENCE</scope>
    <source>
        <strain evidence="8">FW102-FHT14D07</strain>
    </source>
</reference>
<sequence>MPRSRLALLALLALLIAGPAIAATRPAPADTKPAASGVWYEIFVRSWVDTNGDGIGDLNGVTAKLDYLQSLGVSGIWLMPINPSPSYHGYDVTDYRGINPEYGTLADFDRLLAEAHKRGIRIIMDLVINHSSSEHPWFKAARDPASPYHDWYQWSNRHTDLDAVSATGSPAWHALGKQHYLGIFVDQMPDLNFDHPAVRKEMIDIGRFWLKRGVDGFRLDAAQHVYYDFENQRHDPKILAKNLAWWSEFRHGIDSVDPQAYVVGEVTRDTEAELAPWFKPLSGVFNFPLAVQLIESARSGHAGKLPVLLDGTTRAYHAVTGKYGVDVPFLSNHDQERVMSQLHDNPQQMRIAAAMLLTLPGEPFIYYGEELGMRGKKPDPDLREPMRWYRDPQGTDQTHWKAFSAGDGPDITVQAQQDDPHSLLARYRELIGWRRHIGALRDGALTTRDLGNPQLIAWELRDAHGAVLVVHNLSGSAQAIRLAAHDLQRYAGVRARTEDATTLAQGVLHLPAYGSAVLQPASASTK</sequence>
<keyword evidence="2 5" id="KW-0378">Hydrolase</keyword>
<comment type="similarity">
    <text evidence="1 4">Belongs to the glycosyl hydrolase 13 family.</text>
</comment>
<dbReference type="InterPro" id="IPR045857">
    <property type="entry name" value="O16G_dom_2"/>
</dbReference>
<protein>
    <recommendedName>
        <fullName evidence="5">Alpha-amylase</fullName>
        <ecNumber evidence="5">3.2.1.1</ecNumber>
    </recommendedName>
</protein>
<dbReference type="PANTHER" id="PTHR10357">
    <property type="entry name" value="ALPHA-AMYLASE FAMILY MEMBER"/>
    <property type="match status" value="1"/>
</dbReference>
<accession>A0AB74UW92</accession>
<evidence type="ECO:0000256" key="5">
    <source>
        <dbReference type="RuleBase" id="RU361134"/>
    </source>
</evidence>
<dbReference type="Gene3D" id="3.20.20.80">
    <property type="entry name" value="Glycosidases"/>
    <property type="match status" value="1"/>
</dbReference>
<feature type="domain" description="Glycosyl hydrolase family 13 catalytic" evidence="7">
    <location>
        <begin position="41"/>
        <end position="434"/>
    </location>
</feature>
<dbReference type="InterPro" id="IPR013780">
    <property type="entry name" value="Glyco_hydro_b"/>
</dbReference>
<dbReference type="Pfam" id="PF00128">
    <property type="entry name" value="Alpha-amylase"/>
    <property type="match status" value="1"/>
</dbReference>
<evidence type="ECO:0000256" key="1">
    <source>
        <dbReference type="ARBA" id="ARBA00008061"/>
    </source>
</evidence>
<dbReference type="SUPFAM" id="SSF51445">
    <property type="entry name" value="(Trans)glycosidases"/>
    <property type="match status" value="1"/>
</dbReference>